<dbReference type="GO" id="GO:0071037">
    <property type="term" value="P:nuclear polyadenylation-dependent snRNA catabolic process"/>
    <property type="evidence" value="ECO:0007669"/>
    <property type="project" value="TreeGrafter"/>
</dbReference>
<feature type="region of interest" description="Disordered" evidence="6">
    <location>
        <begin position="672"/>
        <end position="710"/>
    </location>
</feature>
<dbReference type="SUPFAM" id="SSF47819">
    <property type="entry name" value="HRDC-like"/>
    <property type="match status" value="1"/>
</dbReference>
<dbReference type="GO" id="GO:0003727">
    <property type="term" value="F:single-stranded RNA binding"/>
    <property type="evidence" value="ECO:0007669"/>
    <property type="project" value="TreeGrafter"/>
</dbReference>
<gene>
    <name evidence="8" type="ORF">PSNMU_V1.4_AUG-EV-PASAV3_0123190</name>
</gene>
<dbReference type="PANTHER" id="PTHR12124">
    <property type="entry name" value="POLYMYOSITIS/SCLERODERMA AUTOANTIGEN-RELATED"/>
    <property type="match status" value="1"/>
</dbReference>
<dbReference type="SUPFAM" id="SSF53098">
    <property type="entry name" value="Ribonuclease H-like"/>
    <property type="match status" value="1"/>
</dbReference>
<dbReference type="GO" id="GO:0071039">
    <property type="term" value="P:nuclear polyadenylation-dependent CUT catabolic process"/>
    <property type="evidence" value="ECO:0007669"/>
    <property type="project" value="TreeGrafter"/>
</dbReference>
<dbReference type="InterPro" id="IPR002562">
    <property type="entry name" value="3'-5'_exonuclease_dom"/>
</dbReference>
<dbReference type="OrthoDB" id="2250022at2759"/>
<evidence type="ECO:0000313" key="9">
    <source>
        <dbReference type="Proteomes" id="UP000291116"/>
    </source>
</evidence>
<feature type="compositionally biased region" description="Low complexity" evidence="6">
    <location>
        <begin position="906"/>
        <end position="915"/>
    </location>
</feature>
<keyword evidence="4" id="KW-0539">Nucleus</keyword>
<evidence type="ECO:0000313" key="8">
    <source>
        <dbReference type="EMBL" id="VEU45163.1"/>
    </source>
</evidence>
<dbReference type="InterPro" id="IPR036397">
    <property type="entry name" value="RNaseH_sf"/>
</dbReference>
<evidence type="ECO:0000256" key="6">
    <source>
        <dbReference type="SAM" id="MobiDB-lite"/>
    </source>
</evidence>
<name>A0A448ZT86_9STRA</name>
<feature type="compositionally biased region" description="Basic and acidic residues" evidence="6">
    <location>
        <begin position="686"/>
        <end position="701"/>
    </location>
</feature>
<evidence type="ECO:0000259" key="7">
    <source>
        <dbReference type="PROSITE" id="PS50967"/>
    </source>
</evidence>
<dbReference type="InterPro" id="IPR010997">
    <property type="entry name" value="HRDC-like_sf"/>
</dbReference>
<organism evidence="8 9">
    <name type="scientific">Pseudo-nitzschia multistriata</name>
    <dbReference type="NCBI Taxonomy" id="183589"/>
    <lineage>
        <taxon>Eukaryota</taxon>
        <taxon>Sar</taxon>
        <taxon>Stramenopiles</taxon>
        <taxon>Ochrophyta</taxon>
        <taxon>Bacillariophyta</taxon>
        <taxon>Bacillariophyceae</taxon>
        <taxon>Bacillariophycidae</taxon>
        <taxon>Bacillariales</taxon>
        <taxon>Bacillariaceae</taxon>
        <taxon>Pseudo-nitzschia</taxon>
    </lineage>
</organism>
<evidence type="ECO:0000256" key="5">
    <source>
        <dbReference type="ARBA" id="ARBA00043957"/>
    </source>
</evidence>
<dbReference type="Pfam" id="PF01612">
    <property type="entry name" value="DNA_pol_A_exo1"/>
    <property type="match status" value="1"/>
</dbReference>
<feature type="compositionally biased region" description="Basic and acidic residues" evidence="6">
    <location>
        <begin position="873"/>
        <end position="887"/>
    </location>
</feature>
<dbReference type="GO" id="GO:0000467">
    <property type="term" value="P:exonucleolytic trimming to generate mature 3'-end of 5.8S rRNA from tricistronic rRNA transcript (SSU-rRNA, 5.8S rRNA, LSU-rRNA)"/>
    <property type="evidence" value="ECO:0007669"/>
    <property type="project" value="InterPro"/>
</dbReference>
<dbReference type="Pfam" id="PF00570">
    <property type="entry name" value="HRDC"/>
    <property type="match status" value="1"/>
</dbReference>
<dbReference type="GO" id="GO:0071040">
    <property type="term" value="P:nuclear polyadenylation-dependent antisense transcript catabolic process"/>
    <property type="evidence" value="ECO:0007669"/>
    <property type="project" value="TreeGrafter"/>
</dbReference>
<evidence type="ECO:0000256" key="2">
    <source>
        <dbReference type="ARBA" id="ARBA00022552"/>
    </source>
</evidence>
<dbReference type="Proteomes" id="UP000291116">
    <property type="component" value="Unassembled WGS sequence"/>
</dbReference>
<evidence type="ECO:0000256" key="4">
    <source>
        <dbReference type="ARBA" id="ARBA00023242"/>
    </source>
</evidence>
<dbReference type="Pfam" id="PF08066">
    <property type="entry name" value="PMC2NT"/>
    <property type="match status" value="1"/>
</dbReference>
<dbReference type="GO" id="GO:0071035">
    <property type="term" value="P:nuclear polyadenylation-dependent rRNA catabolic process"/>
    <property type="evidence" value="ECO:0007669"/>
    <property type="project" value="TreeGrafter"/>
</dbReference>
<feature type="domain" description="HRDC" evidence="7">
    <location>
        <begin position="518"/>
        <end position="598"/>
    </location>
</feature>
<dbReference type="SMART" id="SM00474">
    <property type="entry name" value="35EXOc"/>
    <property type="match status" value="1"/>
</dbReference>
<dbReference type="GO" id="GO:0000175">
    <property type="term" value="F:3'-5'-RNA exonuclease activity"/>
    <property type="evidence" value="ECO:0007669"/>
    <property type="project" value="InterPro"/>
</dbReference>
<dbReference type="InterPro" id="IPR002121">
    <property type="entry name" value="HRDC_dom"/>
</dbReference>
<accession>A0A448ZT86</accession>
<dbReference type="InterPro" id="IPR012337">
    <property type="entry name" value="RNaseH-like_sf"/>
</dbReference>
<dbReference type="InterPro" id="IPR045092">
    <property type="entry name" value="Rrp6-like"/>
</dbReference>
<sequence>MAKEEAADDGNGNHARSGSCVEDILAELMTALATGARAVQGLPLGDDFDYQSSFPEFRQLLDDSQESLLEALLMSLDDASSCLSLDKNGNHYHIDFENLDDPLLWETCTDLCDALLEQAELSTASNESASKEQGLARGLETARNRAQSSFGRLLEGIVDMEKPQVVNKFGPFSPNLNSNDDEYTMGIDNDNDIPTGNSNGRTDIFVPPFLAKKHFFKKPLLALDDPEWRRPGHGVETKLGEMKPVRVSPNVIAPSHHYQHPYLEELKSIDYPEWQFETTAERPQKILKDDGPLSGNATMIDTQEGLKELKTLLESDEFQLREIAIDLEAHSYRSFSGMICLIQISIKGGRDFLIDPFPVWNHIHNTLAPTLANPNIVKVFHGADSDIAWLQRDFGLYVVNLFDTGRAARALKFPSAGFAYLLEHYVEGAKADKSHQLSDWRQRPLPSAMKEYAIMDTHYLLDIYNAMKYDLLHDKNTSIEKVLEESRKVCTIRYTPEVFRPDGYRSLTQRRGHKTQLNSRQDDVLRELWDWRDQLARENDESNTFICTNTQLMRVAMACPVNLSTLQGLLQPMPPLLLRNSKEVLGIIQNCLNSHQQQRKQEHPSSSAYFKPANPENDNMDENETPRRPSPRSLMSPVLGTEALYREAGWISPAHELGDKEDGEDGIVEDIVTTSATENESDVDGEELKGDPRGDENSNKEKSKRKPRRGLVVHEANEKFQSRQFTLHSLQMGGNDASTDTSTSKKAQNTIKTREVIDGFGSARVTHLTPEDMEEAIELAKNSADRIRTSQETCGILGLISSSADLRDDEDDSTDLAGNDDNQVGERGKPTEQEEFVIPRSMREIYRISNRNRRNKKSSSPLPQEHDEEELKELEKAESILKTRSSEGKNYIEMIPSSPKRQRTKSSGAASLSSSEDAIGQDSGSLTRDDDIALMQEVGWVEGKEEIDSMLKQRRDADGDYDESSEDGGKQGETPKPFDYSNVGAIGAFNPTPSANPFFSGAALTGGHLSQQASKADKKKTSTIINRGGKQARRQAERPDKRGARSQAYKKG</sequence>
<dbReference type="GO" id="GO:0071038">
    <property type="term" value="P:TRAMP-dependent tRNA surveillance pathway"/>
    <property type="evidence" value="ECO:0007669"/>
    <property type="project" value="TreeGrafter"/>
</dbReference>
<reference evidence="8 9" key="1">
    <citation type="submission" date="2019-01" db="EMBL/GenBank/DDBJ databases">
        <authorList>
            <person name="Ferrante I. M."/>
        </authorList>
    </citation>
    <scope>NUCLEOTIDE SEQUENCE [LARGE SCALE GENOMIC DNA]</scope>
    <source>
        <strain evidence="8 9">B856</strain>
    </source>
</reference>
<feature type="region of interest" description="Disordered" evidence="6">
    <location>
        <begin position="805"/>
        <end position="930"/>
    </location>
</feature>
<feature type="compositionally biased region" description="Basic and acidic residues" evidence="6">
    <location>
        <begin position="943"/>
        <end position="958"/>
    </location>
</feature>
<keyword evidence="2" id="KW-0698">rRNA processing</keyword>
<protein>
    <recommendedName>
        <fullName evidence="7">HRDC domain-containing protein</fullName>
    </recommendedName>
</protein>
<dbReference type="PANTHER" id="PTHR12124:SF47">
    <property type="entry name" value="EXOSOME COMPONENT 10"/>
    <property type="match status" value="1"/>
</dbReference>
<feature type="region of interest" description="Disordered" evidence="6">
    <location>
        <begin position="943"/>
        <end position="1052"/>
    </location>
</feature>
<dbReference type="GO" id="GO:0071051">
    <property type="term" value="P:poly(A)-dependent snoRNA 3'-end processing"/>
    <property type="evidence" value="ECO:0007669"/>
    <property type="project" value="TreeGrafter"/>
</dbReference>
<evidence type="ECO:0000256" key="3">
    <source>
        <dbReference type="ARBA" id="ARBA00022835"/>
    </source>
</evidence>
<proteinExistence type="inferred from homology"/>
<feature type="compositionally biased region" description="Basic and acidic residues" evidence="6">
    <location>
        <begin position="1034"/>
        <end position="1043"/>
    </location>
</feature>
<dbReference type="Gene3D" id="3.30.420.10">
    <property type="entry name" value="Ribonuclease H-like superfamily/Ribonuclease H"/>
    <property type="match status" value="1"/>
</dbReference>
<dbReference type="SMART" id="SM00341">
    <property type="entry name" value="HRDC"/>
    <property type="match status" value="1"/>
</dbReference>
<dbReference type="GO" id="GO:0005730">
    <property type="term" value="C:nucleolus"/>
    <property type="evidence" value="ECO:0007669"/>
    <property type="project" value="TreeGrafter"/>
</dbReference>
<comment type="similarity">
    <text evidence="5">Belongs to the exosome component 10/RRP6 family.</text>
</comment>
<dbReference type="InterPro" id="IPR012588">
    <property type="entry name" value="Exosome-assoc_fac_Rrp6_N"/>
</dbReference>
<dbReference type="EMBL" id="CAACVS010000690">
    <property type="protein sequence ID" value="VEU45163.1"/>
    <property type="molecule type" value="Genomic_DNA"/>
</dbReference>
<dbReference type="GO" id="GO:0000176">
    <property type="term" value="C:nuclear exosome (RNase complex)"/>
    <property type="evidence" value="ECO:0007669"/>
    <property type="project" value="InterPro"/>
</dbReference>
<keyword evidence="9" id="KW-1185">Reference proteome</keyword>
<comment type="subcellular location">
    <subcellularLocation>
        <location evidence="1">Nucleus</location>
    </subcellularLocation>
</comment>
<feature type="region of interest" description="Disordered" evidence="6">
    <location>
        <begin position="595"/>
        <end position="637"/>
    </location>
</feature>
<dbReference type="PROSITE" id="PS50967">
    <property type="entry name" value="HRDC"/>
    <property type="match status" value="1"/>
</dbReference>
<dbReference type="AlphaFoldDB" id="A0A448ZT86"/>
<dbReference type="InterPro" id="IPR044876">
    <property type="entry name" value="HRDC_dom_sf"/>
</dbReference>
<dbReference type="GO" id="GO:0000166">
    <property type="term" value="F:nucleotide binding"/>
    <property type="evidence" value="ECO:0007669"/>
    <property type="project" value="InterPro"/>
</dbReference>
<keyword evidence="3" id="KW-0271">Exosome</keyword>
<evidence type="ECO:0000256" key="1">
    <source>
        <dbReference type="ARBA" id="ARBA00004123"/>
    </source>
</evidence>
<dbReference type="GO" id="GO:0071036">
    <property type="term" value="P:nuclear polyadenylation-dependent snoRNA catabolic process"/>
    <property type="evidence" value="ECO:0007669"/>
    <property type="project" value="TreeGrafter"/>
</dbReference>
<dbReference type="Gene3D" id="1.10.150.80">
    <property type="entry name" value="HRDC domain"/>
    <property type="match status" value="1"/>
</dbReference>
<dbReference type="GO" id="GO:0071044">
    <property type="term" value="P:histone mRNA catabolic process"/>
    <property type="evidence" value="ECO:0007669"/>
    <property type="project" value="TreeGrafter"/>
</dbReference>